<dbReference type="OrthoDB" id="58859at2759"/>
<gene>
    <name evidence="4" type="ORF">PROFUN_06554</name>
</gene>
<evidence type="ECO:0000256" key="1">
    <source>
        <dbReference type="SAM" id="MobiDB-lite"/>
    </source>
</evidence>
<reference evidence="4 5" key="1">
    <citation type="journal article" date="2018" name="Genome Biol. Evol.">
        <title>Multiple Roots of Fruiting Body Formation in Amoebozoa.</title>
        <authorList>
            <person name="Hillmann F."/>
            <person name="Forbes G."/>
            <person name="Novohradska S."/>
            <person name="Ferling I."/>
            <person name="Riege K."/>
            <person name="Groth M."/>
            <person name="Westermann M."/>
            <person name="Marz M."/>
            <person name="Spaller T."/>
            <person name="Winckler T."/>
            <person name="Schaap P."/>
            <person name="Glockner G."/>
        </authorList>
    </citation>
    <scope>NUCLEOTIDE SEQUENCE [LARGE SCALE GENOMIC DNA]</scope>
    <source>
        <strain evidence="4 5">Jena</strain>
    </source>
</reference>
<dbReference type="PANTHER" id="PTHR33418">
    <property type="entry name" value="HELICASE-ASSOCIATED"/>
    <property type="match status" value="1"/>
</dbReference>
<keyword evidence="5" id="KW-1185">Reference proteome</keyword>
<organism evidence="4 5">
    <name type="scientific">Planoprotostelium fungivorum</name>
    <dbReference type="NCBI Taxonomy" id="1890364"/>
    <lineage>
        <taxon>Eukaryota</taxon>
        <taxon>Amoebozoa</taxon>
        <taxon>Evosea</taxon>
        <taxon>Variosea</taxon>
        <taxon>Cavosteliida</taxon>
        <taxon>Cavosteliaceae</taxon>
        <taxon>Planoprotostelium</taxon>
    </lineage>
</organism>
<name>A0A2P6MRU8_9EUKA</name>
<feature type="compositionally biased region" description="Basic and acidic residues" evidence="1">
    <location>
        <begin position="353"/>
        <end position="362"/>
    </location>
</feature>
<keyword evidence="2" id="KW-1133">Transmembrane helix</keyword>
<dbReference type="Gene3D" id="6.10.140.530">
    <property type="match status" value="1"/>
</dbReference>
<comment type="caution">
    <text evidence="4">The sequence shown here is derived from an EMBL/GenBank/DDBJ whole genome shotgun (WGS) entry which is preliminary data.</text>
</comment>
<keyword evidence="2" id="KW-0472">Membrane</keyword>
<dbReference type="InParanoid" id="A0A2P6MRU8"/>
<dbReference type="EMBL" id="MDYQ01000463">
    <property type="protein sequence ID" value="PRP74425.1"/>
    <property type="molecule type" value="Genomic_DNA"/>
</dbReference>
<keyword evidence="2" id="KW-0812">Transmembrane</keyword>
<sequence>MFNAKSLFALPFVNHLNNAVTIVITRSPTSTDHAPSASYGIGSRCNLTICAFAVAVAAEISCQSRTFNNSTNADKHNSPRHMWFITMLVAFMVALWAGFAGILLAASSPSSERKKRQDVSHAHVLRHTTFYSQMGPKAQIFLEAEPPSGDHTSTIMHRLIRRFMEYPVAGEMQSPTAPPPPILHHMTSISTTTTEYVAKREMPNYITPSPPQPPAVLQQQQEEQSEEIQSNAHVQRWMANYEKLKMFKKKYGTTNVTRTKDEFKTLGNWVHEQRRKYRNGALLPFQRQMLDSLDFDWVGTSTLLSSSNRRRARGTFLEIHFAKAGTPPGSTRNLVSISGHGSTCDHSSVDTFSRPDRPTQQK</sequence>
<protein>
    <recommendedName>
        <fullName evidence="3">Helicase-associated domain-containing protein</fullName>
    </recommendedName>
</protein>
<evidence type="ECO:0000256" key="2">
    <source>
        <dbReference type="SAM" id="Phobius"/>
    </source>
</evidence>
<feature type="region of interest" description="Disordered" evidence="1">
    <location>
        <begin position="208"/>
        <end position="230"/>
    </location>
</feature>
<accession>A0A2P6MRU8</accession>
<feature type="transmembrane region" description="Helical" evidence="2">
    <location>
        <begin position="82"/>
        <end position="106"/>
    </location>
</feature>
<evidence type="ECO:0000259" key="3">
    <source>
        <dbReference type="Pfam" id="PF03457"/>
    </source>
</evidence>
<feature type="compositionally biased region" description="Low complexity" evidence="1">
    <location>
        <begin position="215"/>
        <end position="230"/>
    </location>
</feature>
<proteinExistence type="predicted"/>
<dbReference type="Proteomes" id="UP000241769">
    <property type="component" value="Unassembled WGS sequence"/>
</dbReference>
<dbReference type="PANTHER" id="PTHR33418:SF1">
    <property type="entry name" value="HELICASE-ASSOCIATED DOMAIN-CONTAINING PROTEIN"/>
    <property type="match status" value="1"/>
</dbReference>
<evidence type="ECO:0000313" key="4">
    <source>
        <dbReference type="EMBL" id="PRP74425.1"/>
    </source>
</evidence>
<dbReference type="InterPro" id="IPR005114">
    <property type="entry name" value="Helicase_assoc"/>
</dbReference>
<feature type="region of interest" description="Disordered" evidence="1">
    <location>
        <begin position="338"/>
        <end position="362"/>
    </location>
</feature>
<dbReference type="Pfam" id="PF03457">
    <property type="entry name" value="HA"/>
    <property type="match status" value="1"/>
</dbReference>
<dbReference type="AlphaFoldDB" id="A0A2P6MRU8"/>
<evidence type="ECO:0000313" key="5">
    <source>
        <dbReference type="Proteomes" id="UP000241769"/>
    </source>
</evidence>
<feature type="compositionally biased region" description="Polar residues" evidence="1">
    <location>
        <begin position="338"/>
        <end position="351"/>
    </location>
</feature>
<feature type="domain" description="Helicase-associated" evidence="3">
    <location>
        <begin position="235"/>
        <end position="295"/>
    </location>
</feature>